<gene>
    <name evidence="1" type="ORF">Sspor_54510</name>
</gene>
<accession>A0ABQ3TIV8</accession>
<organism evidence="1 2">
    <name type="scientific">Streptomyces spororaveus</name>
    <dbReference type="NCBI Taxonomy" id="284039"/>
    <lineage>
        <taxon>Bacteria</taxon>
        <taxon>Bacillati</taxon>
        <taxon>Actinomycetota</taxon>
        <taxon>Actinomycetes</taxon>
        <taxon>Kitasatosporales</taxon>
        <taxon>Streptomycetaceae</taxon>
        <taxon>Streptomyces</taxon>
    </lineage>
</organism>
<dbReference type="Proteomes" id="UP000608522">
    <property type="component" value="Unassembled WGS sequence"/>
</dbReference>
<evidence type="ECO:0008006" key="3">
    <source>
        <dbReference type="Google" id="ProtNLM"/>
    </source>
</evidence>
<keyword evidence="2" id="KW-1185">Reference proteome</keyword>
<comment type="caution">
    <text evidence="1">The sequence shown here is derived from an EMBL/GenBank/DDBJ whole genome shotgun (WGS) entry which is preliminary data.</text>
</comment>
<name>A0ABQ3TIV8_9ACTN</name>
<evidence type="ECO:0000313" key="2">
    <source>
        <dbReference type="Proteomes" id="UP000608522"/>
    </source>
</evidence>
<sequence>MCLALAAAGCSSPDSGPKKTAPESATTSVTVEVADACPGLLSAAGAEALKRVLQSSAVMRDEAQAVGVAATGKALEAAYKAGPKVREAAVPSCTVTGQVGGGDRMGEIRLTADSGKAGPPRPDQVGVRVLPGEKEAGVSFDCVSTRVGSTADVPLRITGVFANRWQKLESDSGLVDEYLVVAHSAALAVSRELGCANNGGLPAAAGELDR</sequence>
<evidence type="ECO:0000313" key="1">
    <source>
        <dbReference type="EMBL" id="GHI79890.1"/>
    </source>
</evidence>
<reference evidence="2" key="1">
    <citation type="submission" date="2023-07" db="EMBL/GenBank/DDBJ databases">
        <title>Whole genome shotgun sequence of Streptomyces spororaveus NBRC 15456.</title>
        <authorList>
            <person name="Komaki H."/>
            <person name="Tamura T."/>
        </authorList>
    </citation>
    <scope>NUCLEOTIDE SEQUENCE [LARGE SCALE GENOMIC DNA]</scope>
    <source>
        <strain evidence="2">NBRC 15456</strain>
    </source>
</reference>
<proteinExistence type="predicted"/>
<dbReference type="EMBL" id="BNED01000005">
    <property type="protein sequence ID" value="GHI79890.1"/>
    <property type="molecule type" value="Genomic_DNA"/>
</dbReference>
<protein>
    <recommendedName>
        <fullName evidence="3">Lipoprotein</fullName>
    </recommendedName>
</protein>